<comment type="caution">
    <text evidence="2">The sequence shown here is derived from an EMBL/GenBank/DDBJ whole genome shotgun (WGS) entry which is preliminary data.</text>
</comment>
<protein>
    <submittedName>
        <fullName evidence="2">Uncharacterized protein</fullName>
    </submittedName>
</protein>
<dbReference type="RefSeq" id="WP_117580656.1">
    <property type="nucleotide sequence ID" value="NZ_QUSL01000004.1"/>
</dbReference>
<proteinExistence type="predicted"/>
<dbReference type="InterPro" id="IPR025624">
    <property type="entry name" value="PcfK"/>
</dbReference>
<name>A0A3E3EG06_9FIRM</name>
<dbReference type="Pfam" id="PF14058">
    <property type="entry name" value="PcfK"/>
    <property type="match status" value="1"/>
</dbReference>
<evidence type="ECO:0000313" key="3">
    <source>
        <dbReference type="Proteomes" id="UP000261032"/>
    </source>
</evidence>
<feature type="compositionally biased region" description="Basic and acidic residues" evidence="1">
    <location>
        <begin position="56"/>
        <end position="75"/>
    </location>
</feature>
<feature type="compositionally biased region" description="Basic and acidic residues" evidence="1">
    <location>
        <begin position="35"/>
        <end position="46"/>
    </location>
</feature>
<dbReference type="Proteomes" id="UP000261032">
    <property type="component" value="Unassembled WGS sequence"/>
</dbReference>
<reference evidence="2 3" key="1">
    <citation type="submission" date="2018-08" db="EMBL/GenBank/DDBJ databases">
        <title>A genome reference for cultivated species of the human gut microbiota.</title>
        <authorList>
            <person name="Zou Y."/>
            <person name="Xue W."/>
            <person name="Luo G."/>
        </authorList>
    </citation>
    <scope>NUCLEOTIDE SEQUENCE [LARGE SCALE GENOMIC DNA]</scope>
    <source>
        <strain evidence="2 3">OM06-4</strain>
    </source>
</reference>
<evidence type="ECO:0000313" key="2">
    <source>
        <dbReference type="EMBL" id="RGD86709.1"/>
    </source>
</evidence>
<evidence type="ECO:0000256" key="1">
    <source>
        <dbReference type="SAM" id="MobiDB-lite"/>
    </source>
</evidence>
<accession>A0A3E3EG06</accession>
<dbReference type="EMBL" id="QUSL01000004">
    <property type="protein sequence ID" value="RGD86709.1"/>
    <property type="molecule type" value="Genomic_DNA"/>
</dbReference>
<dbReference type="AlphaFoldDB" id="A0A3E3EG06"/>
<feature type="compositionally biased region" description="Basic and acidic residues" evidence="1">
    <location>
        <begin position="1"/>
        <end position="25"/>
    </location>
</feature>
<gene>
    <name evidence="2" type="ORF">DXB93_04160</name>
</gene>
<sequence>MGLFDLLKEETKVEEPQKEEIKEAEVVENEAAVNEPEKEVKEEPKKEVKKKTKKNSKPETKNERVKKEPETKSLEEQIATVPDNLKIKIDVIYQHLMTIPGMGEKMRNPNKTITDMFKYIENQARKQAVKGCAMVEDQVVFGWAVHYYDEENVE</sequence>
<organism evidence="2 3">
    <name type="scientific">Thomasclavelia ramosa</name>
    <dbReference type="NCBI Taxonomy" id="1547"/>
    <lineage>
        <taxon>Bacteria</taxon>
        <taxon>Bacillati</taxon>
        <taxon>Bacillota</taxon>
        <taxon>Erysipelotrichia</taxon>
        <taxon>Erysipelotrichales</taxon>
        <taxon>Coprobacillaceae</taxon>
        <taxon>Thomasclavelia</taxon>
    </lineage>
</organism>
<feature type="region of interest" description="Disordered" evidence="1">
    <location>
        <begin position="1"/>
        <end position="75"/>
    </location>
</feature>